<keyword evidence="3" id="KW-1185">Reference proteome</keyword>
<dbReference type="AlphaFoldDB" id="A0A931MGM3"/>
<organism evidence="2 3">
    <name type="scientific">Caenimonas aquaedulcis</name>
    <dbReference type="NCBI Taxonomy" id="2793270"/>
    <lineage>
        <taxon>Bacteria</taxon>
        <taxon>Pseudomonadati</taxon>
        <taxon>Pseudomonadota</taxon>
        <taxon>Betaproteobacteria</taxon>
        <taxon>Burkholderiales</taxon>
        <taxon>Comamonadaceae</taxon>
        <taxon>Caenimonas</taxon>
    </lineage>
</organism>
<dbReference type="Gene3D" id="3.30.1540.10">
    <property type="entry name" value="formyl-coa transferase, domain 3"/>
    <property type="match status" value="1"/>
</dbReference>
<sequence length="408" mass="44067">MDKATASPTENRGPLTGVRVLDLSAYHAGPYGCSMLADMGAEVIKIEPPEGDNARHYPSTLASEARGLLGSNRSKRGLVLDLKQREGRAVLHRMVRHADVLVHNFRPAVPPRLGLTYEELSALNRGIIVCAVTGYGDRGPLKDKPGFDQVLQTMTGICAGQGRKGPPEIVYGSAVDYYAAAQVTMGVTAALYHREKTGEGQFVGVSLLQAALTMQSMRLIWAEGEPKDIPRDMHSGGITGLHPTREGSLYLSANTPHFWGALCEMVGLPELATDPRYDSIRKRAEHIDEIVPKIRGALAARTALEWEALFGERVPCAAARRTEDMFEHPQVLAMDLIAEVPHPRVGSYRTLQRPISFSATPCGKPFAAPLLGEHSEAILREEGYAPEEIAALREAGVLGGAAPAAKSQ</sequence>
<proteinExistence type="predicted"/>
<dbReference type="InterPro" id="IPR044855">
    <property type="entry name" value="CoA-Trfase_III_dom3_sf"/>
</dbReference>
<dbReference type="PANTHER" id="PTHR48207:SF4">
    <property type="entry name" value="BLL6097 PROTEIN"/>
    <property type="match status" value="1"/>
</dbReference>
<dbReference type="Pfam" id="PF02515">
    <property type="entry name" value="CoA_transf_3"/>
    <property type="match status" value="1"/>
</dbReference>
<dbReference type="InterPro" id="IPR003673">
    <property type="entry name" value="CoA-Trfase_fam_III"/>
</dbReference>
<evidence type="ECO:0000313" key="3">
    <source>
        <dbReference type="Proteomes" id="UP000651050"/>
    </source>
</evidence>
<dbReference type="InterPro" id="IPR023606">
    <property type="entry name" value="CoA-Trfase_III_dom_1_sf"/>
</dbReference>
<accession>A0A931MGM3</accession>
<dbReference type="Gene3D" id="3.40.50.10540">
    <property type="entry name" value="Crotonobetainyl-coa:carnitine coa-transferase, domain 1"/>
    <property type="match status" value="1"/>
</dbReference>
<dbReference type="RefSeq" id="WP_196985846.1">
    <property type="nucleotide sequence ID" value="NZ_JADWYS010000001.1"/>
</dbReference>
<dbReference type="EMBL" id="JADWYS010000001">
    <property type="protein sequence ID" value="MBG9387964.1"/>
    <property type="molecule type" value="Genomic_DNA"/>
</dbReference>
<name>A0A931MGM3_9BURK</name>
<dbReference type="GO" id="GO:0008410">
    <property type="term" value="F:CoA-transferase activity"/>
    <property type="evidence" value="ECO:0007669"/>
    <property type="project" value="TreeGrafter"/>
</dbReference>
<gene>
    <name evidence="2" type="ORF">I5803_08030</name>
</gene>
<dbReference type="Proteomes" id="UP000651050">
    <property type="component" value="Unassembled WGS sequence"/>
</dbReference>
<protein>
    <submittedName>
        <fullName evidence="2">CoA transferase</fullName>
    </submittedName>
</protein>
<dbReference type="SUPFAM" id="SSF89796">
    <property type="entry name" value="CoA-transferase family III (CaiB/BaiF)"/>
    <property type="match status" value="1"/>
</dbReference>
<comment type="caution">
    <text evidence="2">The sequence shown here is derived from an EMBL/GenBank/DDBJ whole genome shotgun (WGS) entry which is preliminary data.</text>
</comment>
<evidence type="ECO:0000256" key="1">
    <source>
        <dbReference type="ARBA" id="ARBA00022679"/>
    </source>
</evidence>
<reference evidence="2" key="1">
    <citation type="submission" date="2020-11" db="EMBL/GenBank/DDBJ databases">
        <title>Bacterial whole genome sequence for Caenimonas sp. DR4.4.</title>
        <authorList>
            <person name="Le V."/>
            <person name="Ko S.-R."/>
            <person name="Ahn C.-Y."/>
            <person name="Oh H.-M."/>
        </authorList>
    </citation>
    <scope>NUCLEOTIDE SEQUENCE</scope>
    <source>
        <strain evidence="2">DR4.4</strain>
    </source>
</reference>
<dbReference type="InterPro" id="IPR050483">
    <property type="entry name" value="CoA-transferase_III_domain"/>
</dbReference>
<dbReference type="PANTHER" id="PTHR48207">
    <property type="entry name" value="SUCCINATE--HYDROXYMETHYLGLUTARATE COA-TRANSFERASE"/>
    <property type="match status" value="1"/>
</dbReference>
<keyword evidence="1 2" id="KW-0808">Transferase</keyword>
<evidence type="ECO:0000313" key="2">
    <source>
        <dbReference type="EMBL" id="MBG9387964.1"/>
    </source>
</evidence>